<name>A0A7S1DC13_CYCTE</name>
<feature type="compositionally biased region" description="Polar residues" evidence="2">
    <location>
        <begin position="96"/>
        <end position="106"/>
    </location>
</feature>
<dbReference type="PANTHER" id="PTHR45615:SF40">
    <property type="entry name" value="MYOSIN HEAVY CHAIN, NON-MUSCLE"/>
    <property type="match status" value="1"/>
</dbReference>
<evidence type="ECO:0000313" key="3">
    <source>
        <dbReference type="EMBL" id="CAD8943571.1"/>
    </source>
</evidence>
<feature type="compositionally biased region" description="Basic and acidic residues" evidence="2">
    <location>
        <begin position="134"/>
        <end position="143"/>
    </location>
</feature>
<dbReference type="GO" id="GO:0032982">
    <property type="term" value="C:myosin filament"/>
    <property type="evidence" value="ECO:0007669"/>
    <property type="project" value="TreeGrafter"/>
</dbReference>
<dbReference type="AlphaFoldDB" id="A0A7S1DC13"/>
<feature type="coiled-coil region" evidence="1">
    <location>
        <begin position="269"/>
        <end position="492"/>
    </location>
</feature>
<dbReference type="GO" id="GO:0005737">
    <property type="term" value="C:cytoplasm"/>
    <property type="evidence" value="ECO:0007669"/>
    <property type="project" value="TreeGrafter"/>
</dbReference>
<dbReference type="GO" id="GO:0016460">
    <property type="term" value="C:myosin II complex"/>
    <property type="evidence" value="ECO:0007669"/>
    <property type="project" value="TreeGrafter"/>
</dbReference>
<evidence type="ECO:0000256" key="1">
    <source>
        <dbReference type="SAM" id="Coils"/>
    </source>
</evidence>
<reference evidence="3" key="1">
    <citation type="submission" date="2021-01" db="EMBL/GenBank/DDBJ databases">
        <authorList>
            <person name="Corre E."/>
            <person name="Pelletier E."/>
            <person name="Niang G."/>
            <person name="Scheremetjew M."/>
            <person name="Finn R."/>
            <person name="Kale V."/>
            <person name="Holt S."/>
            <person name="Cochrane G."/>
            <person name="Meng A."/>
            <person name="Brown T."/>
            <person name="Cohen L."/>
        </authorList>
    </citation>
    <scope>NUCLEOTIDE SEQUENCE</scope>
    <source>
        <strain evidence="3">ECT3854</strain>
    </source>
</reference>
<proteinExistence type="predicted"/>
<gene>
    <name evidence="3" type="ORF">CTEN0397_LOCUS14639</name>
</gene>
<accession>A0A7S1DC13</accession>
<dbReference type="GO" id="GO:0000146">
    <property type="term" value="F:microfilament motor activity"/>
    <property type="evidence" value="ECO:0007669"/>
    <property type="project" value="TreeGrafter"/>
</dbReference>
<dbReference type="GO" id="GO:0051015">
    <property type="term" value="F:actin filament binding"/>
    <property type="evidence" value="ECO:0007669"/>
    <property type="project" value="TreeGrafter"/>
</dbReference>
<sequence length="498" mass="57069">MSEKQGEEVNTLTAQREAYEKRSTECILEHVAEVDVLKEKNEALVAEVASLTTKLEEQRSACLTLKDEITNLKVAKRKPQPIPVSPPRQARRASVSPGSSPNSGRTSVRALAACFEGKPPVVPGDTMSMQYSRTPDDEHTSYDASELRRYLAAEIEKNEGLERKLHAQSQVVGELRGEIASLTATRSAIQAMSRKEYERQTQLDQDEIGKLKEQLETVRGELEAESSQVNDLKKEILDLTSDRLSYEESIMKSYEQRSALARKHLDVEVNRLKMALTEEQMKNSKLEKEYESRVQELQKTIEEVNEECDRELESRQATLDVVQQKLDEHIDEVRRLEAERQQLCVTMNSMSGTRREELDELQADLMAKTAACTDLSRQVQSLEMQVENHKQHTDELKALRNRVSELESQATPRGSNVHIQKMEFDEMKFENKKLRDQVRNVTLERRALQEKLNSVVAEKSSGRSVQVLRDRNEKLKREVERLNKRLEKLEGNVTRIAI</sequence>
<protein>
    <submittedName>
        <fullName evidence="3">Uncharacterized protein</fullName>
    </submittedName>
</protein>
<evidence type="ECO:0000256" key="2">
    <source>
        <dbReference type="SAM" id="MobiDB-lite"/>
    </source>
</evidence>
<organism evidence="3">
    <name type="scientific">Cyclophora tenuis</name>
    <name type="common">Marine diatom</name>
    <dbReference type="NCBI Taxonomy" id="216820"/>
    <lineage>
        <taxon>Eukaryota</taxon>
        <taxon>Sar</taxon>
        <taxon>Stramenopiles</taxon>
        <taxon>Ochrophyta</taxon>
        <taxon>Bacillariophyta</taxon>
        <taxon>Fragilariophyceae</taxon>
        <taxon>Fragilariophycidae</taxon>
        <taxon>Cyclophorales</taxon>
        <taxon>Cyclophoraceae</taxon>
        <taxon>Cyclophora</taxon>
    </lineage>
</organism>
<keyword evidence="1" id="KW-0175">Coiled coil</keyword>
<dbReference type="PANTHER" id="PTHR45615">
    <property type="entry name" value="MYOSIN HEAVY CHAIN, NON-MUSCLE"/>
    <property type="match status" value="1"/>
</dbReference>
<feature type="coiled-coil region" evidence="1">
    <location>
        <begin position="194"/>
        <end position="242"/>
    </location>
</feature>
<feature type="region of interest" description="Disordered" evidence="2">
    <location>
        <begin position="1"/>
        <end position="21"/>
    </location>
</feature>
<feature type="region of interest" description="Disordered" evidence="2">
    <location>
        <begin position="74"/>
        <end position="143"/>
    </location>
</feature>
<dbReference type="EMBL" id="HBFW01022696">
    <property type="protein sequence ID" value="CAD8943571.1"/>
    <property type="molecule type" value="Transcribed_RNA"/>
</dbReference>